<dbReference type="Proteomes" id="UP000037136">
    <property type="component" value="Unassembled WGS sequence"/>
</dbReference>
<evidence type="ECO:0000313" key="2">
    <source>
        <dbReference type="Proteomes" id="UP000037136"/>
    </source>
</evidence>
<comment type="caution">
    <text evidence="1">The sequence shown here is derived from an EMBL/GenBank/DDBJ whole genome shotgun (WGS) entry which is preliminary data.</text>
</comment>
<name>A0A2A9PG90_OPHUN</name>
<evidence type="ECO:0000313" key="1">
    <source>
        <dbReference type="EMBL" id="PFH60041.1"/>
    </source>
</evidence>
<dbReference type="AlphaFoldDB" id="A0A2A9PG90"/>
<gene>
    <name evidence="1" type="ORF">XA68_11525</name>
</gene>
<dbReference type="OrthoDB" id="4560010at2759"/>
<protein>
    <submittedName>
        <fullName evidence="1">Uncharacterized protein</fullName>
    </submittedName>
</protein>
<dbReference type="EMBL" id="LAZP02000155">
    <property type="protein sequence ID" value="PFH60041.1"/>
    <property type="molecule type" value="Genomic_DNA"/>
</dbReference>
<sequence>MSAQTATTRTTVKYWPKLEGPCNWHAWQDMVRASAKRLCLTGHLSGTRLPPTDQRQDLLVWESNQRRMKAVLLESLTDPVLDRLLETDWNKKHTAHATFTAIKRVVKKVSEEEIREATREFFGIKAHKYADLPTFIRRLELLWNFISCVIEGLPESHFVETAITAIAKTHPVDHRRLREMWEGGNKQTLEKDAIIRYLWILTFKGPR</sequence>
<proteinExistence type="predicted"/>
<accession>A0A2A9PG90</accession>
<organism evidence="1 2">
    <name type="scientific">Ophiocordyceps unilateralis</name>
    <name type="common">Zombie-ant fungus</name>
    <name type="synonym">Torrubia unilateralis</name>
    <dbReference type="NCBI Taxonomy" id="268505"/>
    <lineage>
        <taxon>Eukaryota</taxon>
        <taxon>Fungi</taxon>
        <taxon>Dikarya</taxon>
        <taxon>Ascomycota</taxon>
        <taxon>Pezizomycotina</taxon>
        <taxon>Sordariomycetes</taxon>
        <taxon>Hypocreomycetidae</taxon>
        <taxon>Hypocreales</taxon>
        <taxon>Ophiocordycipitaceae</taxon>
        <taxon>Ophiocordyceps</taxon>
    </lineage>
</organism>
<reference evidence="1 2" key="2">
    <citation type="journal article" date="2017" name="Sci. Rep.">
        <title>Ant-infecting Ophiocordyceps genomes reveal a high diversity of potential behavioral manipulation genes and a possible major role for enterotoxins.</title>
        <authorList>
            <person name="de Bekker C."/>
            <person name="Ohm R.A."/>
            <person name="Evans H.C."/>
            <person name="Brachmann A."/>
            <person name="Hughes D.P."/>
        </authorList>
    </citation>
    <scope>NUCLEOTIDE SEQUENCE [LARGE SCALE GENOMIC DNA]</scope>
    <source>
        <strain evidence="1 2">SC16a</strain>
    </source>
</reference>
<reference evidence="1 2" key="1">
    <citation type="journal article" date="2015" name="BMC Genomics">
        <title>Gene expression during zombie ant biting behavior reflects the complexity underlying fungal parasitic behavioral manipulation.</title>
        <authorList>
            <person name="de Bekker C."/>
            <person name="Ohm R.A."/>
            <person name="Loreto R.G."/>
            <person name="Sebastian A."/>
            <person name="Albert I."/>
            <person name="Merrow M."/>
            <person name="Brachmann A."/>
            <person name="Hughes D.P."/>
        </authorList>
    </citation>
    <scope>NUCLEOTIDE SEQUENCE [LARGE SCALE GENOMIC DNA]</scope>
    <source>
        <strain evidence="1 2">SC16a</strain>
    </source>
</reference>
<keyword evidence="2" id="KW-1185">Reference proteome</keyword>